<accession>A0AAE0CAX6</accession>
<dbReference type="Proteomes" id="UP001190700">
    <property type="component" value="Unassembled WGS sequence"/>
</dbReference>
<comment type="caution">
    <text evidence="1">The sequence shown here is derived from an EMBL/GenBank/DDBJ whole genome shotgun (WGS) entry which is preliminary data.</text>
</comment>
<organism evidence="1 2">
    <name type="scientific">Cymbomonas tetramitiformis</name>
    <dbReference type="NCBI Taxonomy" id="36881"/>
    <lineage>
        <taxon>Eukaryota</taxon>
        <taxon>Viridiplantae</taxon>
        <taxon>Chlorophyta</taxon>
        <taxon>Pyramimonadophyceae</taxon>
        <taxon>Pyramimonadales</taxon>
        <taxon>Pyramimonadaceae</taxon>
        <taxon>Cymbomonas</taxon>
    </lineage>
</organism>
<dbReference type="InterPro" id="IPR010292">
    <property type="entry name" value="Uncharacterised_CreA"/>
</dbReference>
<dbReference type="PANTHER" id="PTHR37952">
    <property type="match status" value="1"/>
</dbReference>
<protein>
    <submittedName>
        <fullName evidence="1">Uncharacterized protein</fullName>
    </submittedName>
</protein>
<dbReference type="AlphaFoldDB" id="A0AAE0CAX6"/>
<keyword evidence="2" id="KW-1185">Reference proteome</keyword>
<reference evidence="1 2" key="1">
    <citation type="journal article" date="2015" name="Genome Biol. Evol.">
        <title>Comparative Genomics of a Bacterivorous Green Alga Reveals Evolutionary Causalities and Consequences of Phago-Mixotrophic Mode of Nutrition.</title>
        <authorList>
            <person name="Burns J.A."/>
            <person name="Paasch A."/>
            <person name="Narechania A."/>
            <person name="Kim E."/>
        </authorList>
    </citation>
    <scope>NUCLEOTIDE SEQUENCE [LARGE SCALE GENOMIC DNA]</scope>
    <source>
        <strain evidence="1 2">PLY_AMNH</strain>
    </source>
</reference>
<evidence type="ECO:0000313" key="2">
    <source>
        <dbReference type="Proteomes" id="UP001190700"/>
    </source>
</evidence>
<sequence>MTSLATRVSPIVACKSLDANYDRLQSKNHPSSAVQRRPLRAAFFTPFAQATRSGDEGSPLKKLTAAGTAAAVAATLLCGSVSPDVAQAKGNSELVAEFNASGLVFKDSIEIAAFPDPKVEGVMLYLSDFKRSLTAKLQKDFFSEPSTASLTCTRTGPISFNPEDIISKEGAEIFSERKNLSFSNKNLRVRRVYDEKNGALIYISYSTRLTSTDGDEQSNGRYRTSICSVQIADSLRAPPVAPAVE</sequence>
<dbReference type="PANTHER" id="PTHR37952:SF2">
    <property type="entry name" value="PROTEIN CREA"/>
    <property type="match status" value="1"/>
</dbReference>
<gene>
    <name evidence="1" type="ORF">CYMTET_39011</name>
</gene>
<evidence type="ECO:0000313" key="1">
    <source>
        <dbReference type="EMBL" id="KAK3251657.1"/>
    </source>
</evidence>
<dbReference type="Pfam" id="PF05981">
    <property type="entry name" value="CreA"/>
    <property type="match status" value="1"/>
</dbReference>
<proteinExistence type="predicted"/>
<dbReference type="EMBL" id="LGRX02025909">
    <property type="protein sequence ID" value="KAK3251657.1"/>
    <property type="molecule type" value="Genomic_DNA"/>
</dbReference>
<name>A0AAE0CAX6_9CHLO</name>